<keyword evidence="1" id="KW-1133">Transmembrane helix</keyword>
<proteinExistence type="predicted"/>
<dbReference type="Proteomes" id="UP000295511">
    <property type="component" value="Unassembled WGS sequence"/>
</dbReference>
<evidence type="ECO:0000256" key="1">
    <source>
        <dbReference type="SAM" id="Phobius"/>
    </source>
</evidence>
<dbReference type="OrthoDB" id="9941129at2"/>
<feature type="transmembrane region" description="Helical" evidence="1">
    <location>
        <begin position="57"/>
        <end position="78"/>
    </location>
</feature>
<reference evidence="2 3" key="1">
    <citation type="submission" date="2019-03" db="EMBL/GenBank/DDBJ databases">
        <title>Whole genome sequence of Arthrobacter sp JH1-1.</title>
        <authorList>
            <person name="Trinh H.N."/>
        </authorList>
    </citation>
    <scope>NUCLEOTIDE SEQUENCE [LARGE SCALE GENOMIC DNA]</scope>
    <source>
        <strain evidence="2 3">JH1-1</strain>
    </source>
</reference>
<gene>
    <name evidence="2" type="ORF">E1809_16985</name>
</gene>
<protein>
    <submittedName>
        <fullName evidence="2">Uncharacterized protein</fullName>
    </submittedName>
</protein>
<keyword evidence="1" id="KW-0472">Membrane</keyword>
<keyword evidence="3" id="KW-1185">Reference proteome</keyword>
<name>A0A4R5KDY4_9MICC</name>
<dbReference type="EMBL" id="SMRU01000021">
    <property type="protein sequence ID" value="TDF92855.1"/>
    <property type="molecule type" value="Genomic_DNA"/>
</dbReference>
<feature type="transmembrane region" description="Helical" evidence="1">
    <location>
        <begin position="28"/>
        <end position="51"/>
    </location>
</feature>
<dbReference type="RefSeq" id="WP_133205432.1">
    <property type="nucleotide sequence ID" value="NZ_SMRU01000021.1"/>
</dbReference>
<accession>A0A4R5KDY4</accession>
<evidence type="ECO:0000313" key="2">
    <source>
        <dbReference type="EMBL" id="TDF92855.1"/>
    </source>
</evidence>
<comment type="caution">
    <text evidence="2">The sequence shown here is derived from an EMBL/GenBank/DDBJ whole genome shotgun (WGS) entry which is preliminary data.</text>
</comment>
<organism evidence="2 3">
    <name type="scientific">Arthrobacter terricola</name>
    <dbReference type="NCBI Taxonomy" id="2547396"/>
    <lineage>
        <taxon>Bacteria</taxon>
        <taxon>Bacillati</taxon>
        <taxon>Actinomycetota</taxon>
        <taxon>Actinomycetes</taxon>
        <taxon>Micrococcales</taxon>
        <taxon>Micrococcaceae</taxon>
        <taxon>Arthrobacter</taxon>
    </lineage>
</organism>
<dbReference type="AlphaFoldDB" id="A0A4R5KDY4"/>
<sequence length="79" mass="8378">MSDNSSKRSGWETADKVAHGAGKALNGIAFGIVKIYGVLLVLAGLAVLFIIPAKGWWAGLMLVVYGIYLLAPGSKFVVW</sequence>
<keyword evidence="1" id="KW-0812">Transmembrane</keyword>
<evidence type="ECO:0000313" key="3">
    <source>
        <dbReference type="Proteomes" id="UP000295511"/>
    </source>
</evidence>